<keyword evidence="2" id="KW-1185">Reference proteome</keyword>
<reference evidence="1 2" key="1">
    <citation type="journal article" date="2018" name="Int. J. Syst. Evol. Microbiol.">
        <title>Flavobacterium chryseum sp. nov. and Flavobacterium psychroterrae sp. nov., novel environmental bacteria isolated from Antarctica.</title>
        <authorList>
            <person name="Kralova S."/>
            <person name="Svec P."/>
            <person name="Busse H.J."/>
            <person name="Stankova E."/>
            <person name="Vaczi P."/>
            <person name="Sedlacek I."/>
        </authorList>
    </citation>
    <scope>NUCLEOTIDE SEQUENCE [LARGE SCALE GENOMIC DNA]</scope>
    <source>
        <strain evidence="1 2">CCM 8827</strain>
    </source>
</reference>
<comment type="caution">
    <text evidence="1">The sequence shown here is derived from an EMBL/GenBank/DDBJ whole genome shotgun (WGS) entry which is preliminary data.</text>
</comment>
<dbReference type="RefSeq" id="WP_213294806.1">
    <property type="nucleotide sequence ID" value="NZ_JAGYVZ010000002.1"/>
</dbReference>
<evidence type="ECO:0008006" key="3">
    <source>
        <dbReference type="Google" id="ProtNLM"/>
    </source>
</evidence>
<dbReference type="Proteomes" id="UP000722625">
    <property type="component" value="Unassembled WGS sequence"/>
</dbReference>
<proteinExistence type="predicted"/>
<evidence type="ECO:0000313" key="2">
    <source>
        <dbReference type="Proteomes" id="UP000722625"/>
    </source>
</evidence>
<accession>A0ABS5P6G0</accession>
<organism evidence="1 2">
    <name type="scientific">Flavobacterium psychroterrae</name>
    <dbReference type="NCBI Taxonomy" id="2133767"/>
    <lineage>
        <taxon>Bacteria</taxon>
        <taxon>Pseudomonadati</taxon>
        <taxon>Bacteroidota</taxon>
        <taxon>Flavobacteriia</taxon>
        <taxon>Flavobacteriales</taxon>
        <taxon>Flavobacteriaceae</taxon>
        <taxon>Flavobacterium</taxon>
    </lineage>
</organism>
<sequence>MEIISIKTEQDYDLALSRVNILFEAKPNTNEAKELDALVTLIEKYEEIHYPMPELK</sequence>
<name>A0ABS5P6G0_9FLAO</name>
<dbReference type="EMBL" id="JAGYVZ010000002">
    <property type="protein sequence ID" value="MBS7229877.1"/>
    <property type="molecule type" value="Genomic_DNA"/>
</dbReference>
<evidence type="ECO:0000313" key="1">
    <source>
        <dbReference type="EMBL" id="MBS7229877.1"/>
    </source>
</evidence>
<protein>
    <recommendedName>
        <fullName evidence="3">Transcriptional regulator</fullName>
    </recommendedName>
</protein>
<gene>
    <name evidence="1" type="ORF">KHA90_02475</name>
</gene>